<evidence type="ECO:0000313" key="1">
    <source>
        <dbReference type="EMBL" id="KFQ96295.1"/>
    </source>
</evidence>
<name>A0A091V1X9_NIPNI</name>
<accession>A0A091V1X9</accession>
<gene>
    <name evidence="1" type="ORF">Y956_02574</name>
</gene>
<dbReference type="Proteomes" id="UP000053283">
    <property type="component" value="Unassembled WGS sequence"/>
</dbReference>
<dbReference type="AlphaFoldDB" id="A0A091V1X9"/>
<feature type="non-terminal residue" evidence="1">
    <location>
        <position position="1"/>
    </location>
</feature>
<dbReference type="EMBL" id="KL410355">
    <property type="protein sequence ID" value="KFQ96295.1"/>
    <property type="molecule type" value="Genomic_DNA"/>
</dbReference>
<sequence>NGFKLKEGRFSLDIRNKFFTVRVVRPWNRLPREAVDAPSLEVFKARLDGALSNLV</sequence>
<keyword evidence="2" id="KW-1185">Reference proteome</keyword>
<protein>
    <recommendedName>
        <fullName evidence="3">Nidogen G2 beta-barrel domain-containing protein</fullName>
    </recommendedName>
</protein>
<proteinExistence type="predicted"/>
<feature type="non-terminal residue" evidence="1">
    <location>
        <position position="55"/>
    </location>
</feature>
<reference evidence="1 2" key="1">
    <citation type="submission" date="2014-04" db="EMBL/GenBank/DDBJ databases">
        <title>Genome evolution of avian class.</title>
        <authorList>
            <person name="Zhang G."/>
            <person name="Li C."/>
        </authorList>
    </citation>
    <scope>NUCLEOTIDE SEQUENCE [LARGE SCALE GENOMIC DNA]</scope>
    <source>
        <strain evidence="1">BGI_Y956</strain>
    </source>
</reference>
<organism evidence="1 2">
    <name type="scientific">Nipponia nippon</name>
    <name type="common">Crested ibis</name>
    <name type="synonym">Ibis nippon</name>
    <dbReference type="NCBI Taxonomy" id="128390"/>
    <lineage>
        <taxon>Eukaryota</taxon>
        <taxon>Metazoa</taxon>
        <taxon>Chordata</taxon>
        <taxon>Craniata</taxon>
        <taxon>Vertebrata</taxon>
        <taxon>Euteleostomi</taxon>
        <taxon>Archelosauria</taxon>
        <taxon>Archosauria</taxon>
        <taxon>Dinosauria</taxon>
        <taxon>Saurischia</taxon>
        <taxon>Theropoda</taxon>
        <taxon>Coelurosauria</taxon>
        <taxon>Aves</taxon>
        <taxon>Neognathae</taxon>
        <taxon>Neoaves</taxon>
        <taxon>Aequornithes</taxon>
        <taxon>Pelecaniformes</taxon>
        <taxon>Threskiornithidae</taxon>
        <taxon>Nipponia</taxon>
    </lineage>
</organism>
<evidence type="ECO:0000313" key="2">
    <source>
        <dbReference type="Proteomes" id="UP000053283"/>
    </source>
</evidence>
<evidence type="ECO:0008006" key="3">
    <source>
        <dbReference type="Google" id="ProtNLM"/>
    </source>
</evidence>